<protein>
    <recommendedName>
        <fullName evidence="2">DUF6590 domain-containing protein</fullName>
    </recommendedName>
</protein>
<reference evidence="3" key="1">
    <citation type="journal article" date="2020" name="Stud. Mycol.">
        <title>101 Dothideomycetes genomes: a test case for predicting lifestyles and emergence of pathogens.</title>
        <authorList>
            <person name="Haridas S."/>
            <person name="Albert R."/>
            <person name="Binder M."/>
            <person name="Bloem J."/>
            <person name="Labutti K."/>
            <person name="Salamov A."/>
            <person name="Andreopoulos B."/>
            <person name="Baker S."/>
            <person name="Barry K."/>
            <person name="Bills G."/>
            <person name="Bluhm B."/>
            <person name="Cannon C."/>
            <person name="Castanera R."/>
            <person name="Culley D."/>
            <person name="Daum C."/>
            <person name="Ezra D."/>
            <person name="Gonzalez J."/>
            <person name="Henrissat B."/>
            <person name="Kuo A."/>
            <person name="Liang C."/>
            <person name="Lipzen A."/>
            <person name="Lutzoni F."/>
            <person name="Magnuson J."/>
            <person name="Mondo S."/>
            <person name="Nolan M."/>
            <person name="Ohm R."/>
            <person name="Pangilinan J."/>
            <person name="Park H.-J."/>
            <person name="Ramirez L."/>
            <person name="Alfaro M."/>
            <person name="Sun H."/>
            <person name="Tritt A."/>
            <person name="Yoshinaga Y."/>
            <person name="Zwiers L.-H."/>
            <person name="Turgeon B."/>
            <person name="Goodwin S."/>
            <person name="Spatafora J."/>
            <person name="Crous P."/>
            <person name="Grigoriev I."/>
        </authorList>
    </citation>
    <scope>NUCLEOTIDE SEQUENCE</scope>
    <source>
        <strain evidence="3">CBS 269.34</strain>
    </source>
</reference>
<evidence type="ECO:0000259" key="2">
    <source>
        <dbReference type="Pfam" id="PF20233"/>
    </source>
</evidence>
<feature type="region of interest" description="Disordered" evidence="1">
    <location>
        <begin position="38"/>
        <end position="164"/>
    </location>
</feature>
<dbReference type="EMBL" id="MU004193">
    <property type="protein sequence ID" value="KAF2492883.1"/>
    <property type="molecule type" value="Genomic_DNA"/>
</dbReference>
<feature type="compositionally biased region" description="Polar residues" evidence="1">
    <location>
        <begin position="47"/>
        <end position="58"/>
    </location>
</feature>
<dbReference type="PANTHER" id="PTHR35391:SF5">
    <property type="entry name" value="DUF6590 DOMAIN-CONTAINING PROTEIN"/>
    <property type="match status" value="1"/>
</dbReference>
<feature type="compositionally biased region" description="Polar residues" evidence="1">
    <location>
        <begin position="134"/>
        <end position="164"/>
    </location>
</feature>
<feature type="domain" description="DUF6590" evidence="2">
    <location>
        <begin position="257"/>
        <end position="406"/>
    </location>
</feature>
<name>A0A6A6QMB8_9PEZI</name>
<sequence length="417" mass="45795">MSSSVYSAWVWSPEHQRHYCYRYVNGQIEYQWSGLATAQAQAAATTSIPQTPQGTSAVPRTVPTIPSAAASSPGATSSRTNTSSGKRPQPKKETPIVQEEKDDDEEDENESDEEDDDDDDDEGSGAREGRPALQVSSQAYRPVATTTTQPGRSHSYQYGAPQPNSYQYGGAQSTAATYASSANTPYVAPASAPTSPQYTFQRPHTGASQTAVPQKRQNSSNGGGPNHRHIKSTAEGTESKEESLDPRYKRVSLRHTSQFFCRGRVFKMLWTEPAGVTPGKTRGSTHFSLIRFNETAYSEIRRFIVISNKGKYSQCIPIQTYRGQGARKQGIIVNDHALIYTGAENDEQPQLLPGERITKQPLRVEPTGQETLEPASRVNFGKVYTVEHNVKVLDVGVVAPQHIYLLINYFTDAVTSV</sequence>
<accession>A0A6A6QMB8</accession>
<keyword evidence="4" id="KW-1185">Reference proteome</keyword>
<dbReference type="Proteomes" id="UP000799750">
    <property type="component" value="Unassembled WGS sequence"/>
</dbReference>
<feature type="compositionally biased region" description="Acidic residues" evidence="1">
    <location>
        <begin position="100"/>
        <end position="123"/>
    </location>
</feature>
<dbReference type="OrthoDB" id="3559580at2759"/>
<feature type="compositionally biased region" description="Basic and acidic residues" evidence="1">
    <location>
        <begin position="237"/>
        <end position="246"/>
    </location>
</feature>
<dbReference type="PANTHER" id="PTHR35391">
    <property type="entry name" value="C2H2-TYPE DOMAIN-CONTAINING PROTEIN-RELATED"/>
    <property type="match status" value="1"/>
</dbReference>
<feature type="region of interest" description="Disordered" evidence="1">
    <location>
        <begin position="190"/>
        <end position="246"/>
    </location>
</feature>
<gene>
    <name evidence="3" type="ORF">BU16DRAFT_92933</name>
</gene>
<evidence type="ECO:0000256" key="1">
    <source>
        <dbReference type="SAM" id="MobiDB-lite"/>
    </source>
</evidence>
<dbReference type="AlphaFoldDB" id="A0A6A6QMB8"/>
<evidence type="ECO:0000313" key="3">
    <source>
        <dbReference type="EMBL" id="KAF2492883.1"/>
    </source>
</evidence>
<proteinExistence type="predicted"/>
<evidence type="ECO:0000313" key="4">
    <source>
        <dbReference type="Proteomes" id="UP000799750"/>
    </source>
</evidence>
<organism evidence="3 4">
    <name type="scientific">Lophium mytilinum</name>
    <dbReference type="NCBI Taxonomy" id="390894"/>
    <lineage>
        <taxon>Eukaryota</taxon>
        <taxon>Fungi</taxon>
        <taxon>Dikarya</taxon>
        <taxon>Ascomycota</taxon>
        <taxon>Pezizomycotina</taxon>
        <taxon>Dothideomycetes</taxon>
        <taxon>Pleosporomycetidae</taxon>
        <taxon>Mytilinidiales</taxon>
        <taxon>Mytilinidiaceae</taxon>
        <taxon>Lophium</taxon>
    </lineage>
</organism>
<dbReference type="Pfam" id="PF20233">
    <property type="entry name" value="DUF6590"/>
    <property type="match status" value="1"/>
</dbReference>
<dbReference type="InterPro" id="IPR046497">
    <property type="entry name" value="DUF6590"/>
</dbReference>
<feature type="compositionally biased region" description="Polar residues" evidence="1">
    <location>
        <begin position="192"/>
        <end position="220"/>
    </location>
</feature>
<feature type="compositionally biased region" description="Low complexity" evidence="1">
    <location>
        <begin position="61"/>
        <end position="80"/>
    </location>
</feature>